<dbReference type="EMBL" id="KK784978">
    <property type="protein sequence ID" value="KDO55875.1"/>
    <property type="molecule type" value="Genomic_DNA"/>
</dbReference>
<dbReference type="PANTHER" id="PTHR11851:SF190">
    <property type="entry name" value="MITOCHONDRIAL-PROCESSING PEPTIDASE SUBUNIT ALPHA"/>
    <property type="match status" value="1"/>
</dbReference>
<feature type="non-terminal residue" evidence="1">
    <location>
        <position position="1"/>
    </location>
</feature>
<gene>
    <name evidence="1" type="ORF">CISIN_1g0104472mg</name>
</gene>
<keyword evidence="2" id="KW-1185">Reference proteome</keyword>
<dbReference type="Proteomes" id="UP000027120">
    <property type="component" value="Unassembled WGS sequence"/>
</dbReference>
<dbReference type="InterPro" id="IPR050361">
    <property type="entry name" value="MPP/UQCRC_Complex"/>
</dbReference>
<reference evidence="1 2" key="1">
    <citation type="submission" date="2014-04" db="EMBL/GenBank/DDBJ databases">
        <authorList>
            <consortium name="International Citrus Genome Consortium"/>
            <person name="Gmitter F."/>
            <person name="Chen C."/>
            <person name="Farmerie W."/>
            <person name="Harkins T."/>
            <person name="Desany B."/>
            <person name="Mohiuddin M."/>
            <person name="Kodira C."/>
            <person name="Borodovsky M."/>
            <person name="Lomsadze A."/>
            <person name="Burns P."/>
            <person name="Jenkins J."/>
            <person name="Prochnik S."/>
            <person name="Shu S."/>
            <person name="Chapman J."/>
            <person name="Pitluck S."/>
            <person name="Schmutz J."/>
            <person name="Rokhsar D."/>
        </authorList>
    </citation>
    <scope>NUCLEOTIDE SEQUENCE</scope>
</reference>
<dbReference type="SUPFAM" id="SSF63411">
    <property type="entry name" value="LuxS/MPP-like metallohydrolase"/>
    <property type="match status" value="1"/>
</dbReference>
<dbReference type="STRING" id="2711.A0A067ELA9"/>
<dbReference type="EMBL" id="KK784978">
    <property type="protein sequence ID" value="KDO55874.1"/>
    <property type="molecule type" value="Genomic_DNA"/>
</dbReference>
<dbReference type="EMBL" id="KK784978">
    <property type="protein sequence ID" value="KDO55872.1"/>
    <property type="molecule type" value="Genomic_DNA"/>
</dbReference>
<sequence>GSDFVSKAIDLAARELISVATPGEVDQVQLDRAKQSTKSAILMNLESRMVVSEDIGRQVLTYGERKPVEHFLKTVEGVTAKDIASVAQKLLSSPLTMASYGDVINVPSYDAVSSKFKSK</sequence>
<name>A0A067ELA9_CITSI</name>
<dbReference type="PANTHER" id="PTHR11851">
    <property type="entry name" value="METALLOPROTEASE"/>
    <property type="match status" value="1"/>
</dbReference>
<protein>
    <recommendedName>
        <fullName evidence="3">Peptidase M16 N-terminal domain-containing protein</fullName>
    </recommendedName>
</protein>
<dbReference type="GO" id="GO:0046872">
    <property type="term" value="F:metal ion binding"/>
    <property type="evidence" value="ECO:0007669"/>
    <property type="project" value="InterPro"/>
</dbReference>
<evidence type="ECO:0000313" key="1">
    <source>
        <dbReference type="EMBL" id="KDO55873.1"/>
    </source>
</evidence>
<evidence type="ECO:0000313" key="2">
    <source>
        <dbReference type="Proteomes" id="UP000027120"/>
    </source>
</evidence>
<evidence type="ECO:0008006" key="3">
    <source>
        <dbReference type="Google" id="ProtNLM"/>
    </source>
</evidence>
<accession>A0A067ELA9</accession>
<dbReference type="EMBL" id="KK784978">
    <property type="protein sequence ID" value="KDO55873.1"/>
    <property type="molecule type" value="Genomic_DNA"/>
</dbReference>
<dbReference type="AlphaFoldDB" id="A0A067ELA9"/>
<dbReference type="InterPro" id="IPR011249">
    <property type="entry name" value="Metalloenz_LuxS/M16"/>
</dbReference>
<dbReference type="Gene3D" id="3.30.830.10">
    <property type="entry name" value="Metalloenzyme, LuxS/M16 peptidase-like"/>
    <property type="match status" value="1"/>
</dbReference>
<proteinExistence type="predicted"/>
<organism evidence="1 2">
    <name type="scientific">Citrus sinensis</name>
    <name type="common">Sweet orange</name>
    <name type="synonym">Citrus aurantium var. sinensis</name>
    <dbReference type="NCBI Taxonomy" id="2711"/>
    <lineage>
        <taxon>Eukaryota</taxon>
        <taxon>Viridiplantae</taxon>
        <taxon>Streptophyta</taxon>
        <taxon>Embryophyta</taxon>
        <taxon>Tracheophyta</taxon>
        <taxon>Spermatophyta</taxon>
        <taxon>Magnoliopsida</taxon>
        <taxon>eudicotyledons</taxon>
        <taxon>Gunneridae</taxon>
        <taxon>Pentapetalae</taxon>
        <taxon>rosids</taxon>
        <taxon>malvids</taxon>
        <taxon>Sapindales</taxon>
        <taxon>Rutaceae</taxon>
        <taxon>Aurantioideae</taxon>
        <taxon>Citrus</taxon>
    </lineage>
</organism>